<reference evidence="1 2" key="1">
    <citation type="submission" date="2023-07" db="EMBL/GenBank/DDBJ databases">
        <title>Genomic Encyclopedia of Type Strains, Phase IV (KMG-IV): sequencing the most valuable type-strain genomes for metagenomic binning, comparative biology and taxonomic classification.</title>
        <authorList>
            <person name="Goeker M."/>
        </authorList>
    </citation>
    <scope>NUCLEOTIDE SEQUENCE [LARGE SCALE GENOMIC DNA]</scope>
    <source>
        <strain evidence="1 2">DSM 1111</strain>
    </source>
</reference>
<organism evidence="1 2">
    <name type="scientific">Peteryoungia aggregata LMG 23059</name>
    <dbReference type="NCBI Taxonomy" id="1368425"/>
    <lineage>
        <taxon>Bacteria</taxon>
        <taxon>Pseudomonadati</taxon>
        <taxon>Pseudomonadota</taxon>
        <taxon>Alphaproteobacteria</taxon>
        <taxon>Hyphomicrobiales</taxon>
        <taxon>Rhizobiaceae</taxon>
        <taxon>Peteryoungia</taxon>
    </lineage>
</organism>
<dbReference type="EMBL" id="JAUSUW010000002">
    <property type="protein sequence ID" value="MDQ0419660.1"/>
    <property type="molecule type" value="Genomic_DNA"/>
</dbReference>
<protein>
    <submittedName>
        <fullName evidence="1">Uncharacterized protein</fullName>
    </submittedName>
</protein>
<dbReference type="RefSeq" id="WP_307369388.1">
    <property type="nucleotide sequence ID" value="NZ_JAUSUW010000002.1"/>
</dbReference>
<comment type="caution">
    <text evidence="1">The sequence shown here is derived from an EMBL/GenBank/DDBJ whole genome shotgun (WGS) entry which is preliminary data.</text>
</comment>
<evidence type="ECO:0000313" key="1">
    <source>
        <dbReference type="EMBL" id="MDQ0419660.1"/>
    </source>
</evidence>
<evidence type="ECO:0000313" key="2">
    <source>
        <dbReference type="Proteomes" id="UP001238496"/>
    </source>
</evidence>
<name>A0ABU0G2V3_9HYPH</name>
<dbReference type="Proteomes" id="UP001238496">
    <property type="component" value="Unassembled WGS sequence"/>
</dbReference>
<proteinExistence type="predicted"/>
<sequence>MFTRTKTRTVHFDAPFTLKGLDGPHPAGDYQVQDDEEQITGISWLAYRRVATAIEVVAGKTTSLIDINPSELDAALEMDRALSGQESPNKTH</sequence>
<accession>A0ABU0G2V3</accession>
<keyword evidence="2" id="KW-1185">Reference proteome</keyword>
<gene>
    <name evidence="1" type="ORF">J2045_000673</name>
</gene>